<dbReference type="KEGG" id="tnl:113504225"/>
<dbReference type="Proteomes" id="UP000322000">
    <property type="component" value="Chromosome 21"/>
</dbReference>
<evidence type="ECO:0000313" key="4">
    <source>
        <dbReference type="RefSeq" id="XP_026742201.1"/>
    </source>
</evidence>
<protein>
    <submittedName>
        <fullName evidence="4">Uncharacterized protein LOC113504225</fullName>
    </submittedName>
</protein>
<keyword evidence="3" id="KW-1185">Reference proteome</keyword>
<sequence length="108" mass="11850">MAALLVVHLALDVAYFTTNWFSARDTKCGVNVTSSARATNNERPQSVHKPCLQTSDNETTVMPNVVTDKPVALRVHDTVPSRVKDAAAKIAVVRSPHAPRNRYPQKAK</sequence>
<dbReference type="RefSeq" id="XP_026742201.1">
    <property type="nucleotide sequence ID" value="XM_026886400.1"/>
</dbReference>
<dbReference type="InParanoid" id="A0A7E5WPW7"/>
<dbReference type="GeneID" id="113504225"/>
<feature type="region of interest" description="Disordered" evidence="1">
    <location>
        <begin position="37"/>
        <end position="56"/>
    </location>
</feature>
<feature type="chain" id="PRO_5028900417" evidence="2">
    <location>
        <begin position="17"/>
        <end position="108"/>
    </location>
</feature>
<evidence type="ECO:0000313" key="3">
    <source>
        <dbReference type="Proteomes" id="UP000322000"/>
    </source>
</evidence>
<name>A0A7E5WPW7_TRINI</name>
<reference evidence="4" key="1">
    <citation type="submission" date="2025-08" db="UniProtKB">
        <authorList>
            <consortium name="RefSeq"/>
        </authorList>
    </citation>
    <scope>IDENTIFICATION</scope>
</reference>
<feature type="signal peptide" evidence="2">
    <location>
        <begin position="1"/>
        <end position="16"/>
    </location>
</feature>
<gene>
    <name evidence="4" type="primary">LOC113504225</name>
</gene>
<evidence type="ECO:0000256" key="2">
    <source>
        <dbReference type="SAM" id="SignalP"/>
    </source>
</evidence>
<proteinExistence type="predicted"/>
<organism evidence="3 4">
    <name type="scientific">Trichoplusia ni</name>
    <name type="common">Cabbage looper</name>
    <dbReference type="NCBI Taxonomy" id="7111"/>
    <lineage>
        <taxon>Eukaryota</taxon>
        <taxon>Metazoa</taxon>
        <taxon>Ecdysozoa</taxon>
        <taxon>Arthropoda</taxon>
        <taxon>Hexapoda</taxon>
        <taxon>Insecta</taxon>
        <taxon>Pterygota</taxon>
        <taxon>Neoptera</taxon>
        <taxon>Endopterygota</taxon>
        <taxon>Lepidoptera</taxon>
        <taxon>Glossata</taxon>
        <taxon>Ditrysia</taxon>
        <taxon>Noctuoidea</taxon>
        <taxon>Noctuidae</taxon>
        <taxon>Plusiinae</taxon>
        <taxon>Trichoplusia</taxon>
    </lineage>
</organism>
<dbReference type="AlphaFoldDB" id="A0A7E5WPW7"/>
<evidence type="ECO:0000256" key="1">
    <source>
        <dbReference type="SAM" id="MobiDB-lite"/>
    </source>
</evidence>
<accession>A0A7E5WPW7</accession>
<keyword evidence="2" id="KW-0732">Signal</keyword>